<reference evidence="1 3" key="2">
    <citation type="submission" date="2018-11" db="EMBL/GenBank/DDBJ databases">
        <authorList>
            <consortium name="Pathogen Informatics"/>
        </authorList>
    </citation>
    <scope>NUCLEOTIDE SEQUENCE [LARGE SCALE GENOMIC DNA]</scope>
</reference>
<accession>A0A0N4UAX2</accession>
<dbReference type="EMBL" id="UYYG01001166">
    <property type="protein sequence ID" value="VDN58236.1"/>
    <property type="molecule type" value="Genomic_DNA"/>
</dbReference>
<evidence type="ECO:0000313" key="2">
    <source>
        <dbReference type="Proteomes" id="UP000038040"/>
    </source>
</evidence>
<organism evidence="2 4">
    <name type="scientific">Dracunculus medinensis</name>
    <name type="common">Guinea worm</name>
    <dbReference type="NCBI Taxonomy" id="318479"/>
    <lineage>
        <taxon>Eukaryota</taxon>
        <taxon>Metazoa</taxon>
        <taxon>Ecdysozoa</taxon>
        <taxon>Nematoda</taxon>
        <taxon>Chromadorea</taxon>
        <taxon>Rhabditida</taxon>
        <taxon>Spirurina</taxon>
        <taxon>Dracunculoidea</taxon>
        <taxon>Dracunculidae</taxon>
        <taxon>Dracunculus</taxon>
    </lineage>
</organism>
<evidence type="ECO:0000313" key="4">
    <source>
        <dbReference type="WBParaSite" id="DME_0000432601-mRNA-1"/>
    </source>
</evidence>
<dbReference type="AlphaFoldDB" id="A0A0N4UAX2"/>
<evidence type="ECO:0000313" key="3">
    <source>
        <dbReference type="Proteomes" id="UP000274756"/>
    </source>
</evidence>
<gene>
    <name evidence="1" type="ORF">DME_LOCUS8209</name>
</gene>
<dbReference type="Proteomes" id="UP000038040">
    <property type="component" value="Unplaced"/>
</dbReference>
<protein>
    <submittedName>
        <fullName evidence="4">Syntaxin-6_N domain-containing protein</fullName>
    </submittedName>
</protein>
<keyword evidence="3" id="KW-1185">Reference proteome</keyword>
<evidence type="ECO:0000313" key="1">
    <source>
        <dbReference type="EMBL" id="VDN58236.1"/>
    </source>
</evidence>
<sequence length="192" mass="22860">MEDEGTSDETFFEYDKQMETKSLDEIESEVDSMNSSLWTVSPSKVQDLNQDAGTLLKRLENQTVEAFEELAVMIDKHRLYIDEKEKNKKSALDLWKRVPAVRRRLHNIEERLLDIRAYEENFNRILQMDRIRNFLNNIAEKLRKLYEYYFLTDNSLMGIEAKFDEIRKSLDAKKVSLVTKKPNSKCFWIFCI</sequence>
<reference evidence="4" key="1">
    <citation type="submission" date="2017-02" db="UniProtKB">
        <authorList>
            <consortium name="WormBaseParasite"/>
        </authorList>
    </citation>
    <scope>IDENTIFICATION</scope>
</reference>
<dbReference type="WBParaSite" id="DME_0000432601-mRNA-1">
    <property type="protein sequence ID" value="DME_0000432601-mRNA-1"/>
    <property type="gene ID" value="DME_0000432601"/>
</dbReference>
<dbReference type="OrthoDB" id="10438135at2759"/>
<proteinExistence type="predicted"/>
<name>A0A0N4UAX2_DRAME</name>
<dbReference type="Proteomes" id="UP000274756">
    <property type="component" value="Unassembled WGS sequence"/>
</dbReference>